<dbReference type="PROSITE" id="PS50294">
    <property type="entry name" value="WD_REPEATS_REGION"/>
    <property type="match status" value="1"/>
</dbReference>
<reference evidence="2" key="1">
    <citation type="submission" date="2023-07" db="EMBL/GenBank/DDBJ databases">
        <title>The genome sequence of Rhodocytophaga aerolata KACC 12507.</title>
        <authorList>
            <person name="Zhang X."/>
        </authorList>
    </citation>
    <scope>NUCLEOTIDE SEQUENCE</scope>
    <source>
        <strain evidence="2">KACC 12507</strain>
    </source>
</reference>
<accession>A0ABT8RHY2</accession>
<keyword evidence="3" id="KW-1185">Reference proteome</keyword>
<dbReference type="InterPro" id="IPR001680">
    <property type="entry name" value="WD40_rpt"/>
</dbReference>
<dbReference type="EMBL" id="JAUKPO010000082">
    <property type="protein sequence ID" value="MDO1451711.1"/>
    <property type="molecule type" value="Genomic_DNA"/>
</dbReference>
<feature type="repeat" description="WD" evidence="1">
    <location>
        <begin position="95"/>
        <end position="128"/>
    </location>
</feature>
<protein>
    <submittedName>
        <fullName evidence="2">WD40 repeat domain-containing protein</fullName>
    </submittedName>
</protein>
<evidence type="ECO:0000256" key="1">
    <source>
        <dbReference type="PROSITE-ProRule" id="PRU00221"/>
    </source>
</evidence>
<organism evidence="2 3">
    <name type="scientific">Rhodocytophaga aerolata</name>
    <dbReference type="NCBI Taxonomy" id="455078"/>
    <lineage>
        <taxon>Bacteria</taxon>
        <taxon>Pseudomonadati</taxon>
        <taxon>Bacteroidota</taxon>
        <taxon>Cytophagia</taxon>
        <taxon>Cytophagales</taxon>
        <taxon>Rhodocytophagaceae</taxon>
        <taxon>Rhodocytophaga</taxon>
    </lineage>
</organism>
<dbReference type="RefSeq" id="WP_302042507.1">
    <property type="nucleotide sequence ID" value="NZ_JAUKPO010000082.1"/>
</dbReference>
<comment type="caution">
    <text evidence="2">The sequence shown here is derived from an EMBL/GenBank/DDBJ whole genome shotgun (WGS) entry which is preliminary data.</text>
</comment>
<evidence type="ECO:0000313" key="3">
    <source>
        <dbReference type="Proteomes" id="UP001168528"/>
    </source>
</evidence>
<evidence type="ECO:0000313" key="2">
    <source>
        <dbReference type="EMBL" id="MDO1451711.1"/>
    </source>
</evidence>
<dbReference type="PROSITE" id="PS50082">
    <property type="entry name" value="WD_REPEATS_2"/>
    <property type="match status" value="1"/>
</dbReference>
<sequence>MDFPHNVGDRRSLNHQNAVTSAVFGEGGQRVLTASGGLLRFWDVASLKQIGSAINLNVYAQQADLSPDGEYILTVDSYGRSDLWQASTGHPIVTLIGNSTDVTHATFSPDGKSIVTANKDNTAHIWHIGADLDLPPDLLKIQAKAITGLELDLNSNEVNYLPARRWYDIKAEYFTKARNHFRVCKYREYNLWRRFSPEEAKRIFGK</sequence>
<dbReference type="Gene3D" id="2.130.10.10">
    <property type="entry name" value="YVTN repeat-like/Quinoprotein amine dehydrogenase"/>
    <property type="match status" value="1"/>
</dbReference>
<dbReference type="SUPFAM" id="SSF50978">
    <property type="entry name" value="WD40 repeat-like"/>
    <property type="match status" value="1"/>
</dbReference>
<keyword evidence="1" id="KW-0853">WD repeat</keyword>
<dbReference type="PANTHER" id="PTHR19879:SF9">
    <property type="entry name" value="TRANSCRIPTION INITIATION FACTOR TFIID SUBUNIT 5"/>
    <property type="match status" value="1"/>
</dbReference>
<dbReference type="InterPro" id="IPR036322">
    <property type="entry name" value="WD40_repeat_dom_sf"/>
</dbReference>
<name>A0ABT8RHY2_9BACT</name>
<dbReference type="PANTHER" id="PTHR19879">
    <property type="entry name" value="TRANSCRIPTION INITIATION FACTOR TFIID"/>
    <property type="match status" value="1"/>
</dbReference>
<gene>
    <name evidence="2" type="ORF">Q0590_35890</name>
</gene>
<dbReference type="Pfam" id="PF00400">
    <property type="entry name" value="WD40"/>
    <property type="match status" value="2"/>
</dbReference>
<dbReference type="Proteomes" id="UP001168528">
    <property type="component" value="Unassembled WGS sequence"/>
</dbReference>
<dbReference type="SMART" id="SM00320">
    <property type="entry name" value="WD40"/>
    <property type="match status" value="2"/>
</dbReference>
<dbReference type="InterPro" id="IPR015943">
    <property type="entry name" value="WD40/YVTN_repeat-like_dom_sf"/>
</dbReference>
<proteinExistence type="predicted"/>